<evidence type="ECO:0000313" key="6">
    <source>
        <dbReference type="EMBL" id="EAR59916.1"/>
    </source>
</evidence>
<dbReference type="InterPro" id="IPR007300">
    <property type="entry name" value="CidB/LrgB"/>
</dbReference>
<dbReference type="EMBL" id="AAOW01000028">
    <property type="protein sequence ID" value="EAR59916.1"/>
    <property type="molecule type" value="Genomic_DNA"/>
</dbReference>
<feature type="transmembrane region" description="Helical" evidence="5">
    <location>
        <begin position="38"/>
        <end position="56"/>
    </location>
</feature>
<keyword evidence="7" id="KW-1185">Reference proteome</keyword>
<evidence type="ECO:0000256" key="3">
    <source>
        <dbReference type="ARBA" id="ARBA00022989"/>
    </source>
</evidence>
<dbReference type="PANTHER" id="PTHR30249">
    <property type="entry name" value="PUTATIVE SEROTONIN TRANSPORTER"/>
    <property type="match status" value="1"/>
</dbReference>
<feature type="transmembrane region" description="Helical" evidence="5">
    <location>
        <begin position="213"/>
        <end position="234"/>
    </location>
</feature>
<comment type="caution">
    <text evidence="6">The sequence shown here is derived from an EMBL/GenBank/DDBJ whole genome shotgun (WGS) entry which is preliminary data.</text>
</comment>
<keyword evidence="4 5" id="KW-0472">Membrane</keyword>
<sequence>MIEFWNHFQSFPVLWLVVTLVVFLCASWVNAKAGKTPFLHPVLVSLSLIIVVLKLTETDYPTYMQGGQYIHLLLGPAVVALAIPLYDNLATVKRLLLPLLVGCVVGAIVAAVSAIMIGVAFGLSDQLLLTLAPKSVTSPIAIAVAEKMGGFPSLAAGLVLITGAMGCLIAPFVYRVLGIKDESVKGFVLGVGAHAMGTAFAFEYGMVAGAFGGLAMGMTGAFTAFMLPVLVPLLGL</sequence>
<evidence type="ECO:0000256" key="4">
    <source>
        <dbReference type="ARBA" id="ARBA00023136"/>
    </source>
</evidence>
<reference evidence="6 7" key="1">
    <citation type="submission" date="2006-02" db="EMBL/GenBank/DDBJ databases">
        <authorList>
            <person name="Pinhassi J."/>
            <person name="Pedros-Alio C."/>
            <person name="Ferriera S."/>
            <person name="Johnson J."/>
            <person name="Kravitz S."/>
            <person name="Halpern A."/>
            <person name="Remington K."/>
            <person name="Beeson K."/>
            <person name="Tran B."/>
            <person name="Rogers Y.-H."/>
            <person name="Friedman R."/>
            <person name="Venter J.C."/>
        </authorList>
    </citation>
    <scope>NUCLEOTIDE SEQUENCE [LARGE SCALE GENOMIC DNA]</scope>
    <source>
        <strain evidence="6 7">MED92</strain>
    </source>
</reference>
<gene>
    <name evidence="6" type="ORF">MED92_15935</name>
</gene>
<dbReference type="Proteomes" id="UP000002171">
    <property type="component" value="Unassembled WGS sequence"/>
</dbReference>
<proteinExistence type="predicted"/>
<dbReference type="OrthoDB" id="9811701at2"/>
<evidence type="ECO:0000256" key="5">
    <source>
        <dbReference type="SAM" id="Phobius"/>
    </source>
</evidence>
<feature type="transmembrane region" description="Helical" evidence="5">
    <location>
        <begin position="186"/>
        <end position="207"/>
    </location>
</feature>
<dbReference type="Pfam" id="PF04172">
    <property type="entry name" value="LrgB"/>
    <property type="match status" value="1"/>
</dbReference>
<organism evidence="6 7">
    <name type="scientific">Neptuniibacter caesariensis</name>
    <dbReference type="NCBI Taxonomy" id="207954"/>
    <lineage>
        <taxon>Bacteria</taxon>
        <taxon>Pseudomonadati</taxon>
        <taxon>Pseudomonadota</taxon>
        <taxon>Gammaproteobacteria</taxon>
        <taxon>Oceanospirillales</taxon>
        <taxon>Oceanospirillaceae</taxon>
        <taxon>Neptuniibacter</taxon>
    </lineage>
</organism>
<dbReference type="PANTHER" id="PTHR30249:SF0">
    <property type="entry name" value="PLASTIDAL GLYCOLATE_GLYCERATE TRANSLOCATOR 1, CHLOROPLASTIC"/>
    <property type="match status" value="1"/>
</dbReference>
<accession>A0A7U8C4T3</accession>
<name>A0A7U8C4T3_NEPCE</name>
<feature type="transmembrane region" description="Helical" evidence="5">
    <location>
        <begin position="12"/>
        <end position="31"/>
    </location>
</feature>
<dbReference type="AlphaFoldDB" id="A0A7U8C4T3"/>
<keyword evidence="3 5" id="KW-1133">Transmembrane helix</keyword>
<feature type="transmembrane region" description="Helical" evidence="5">
    <location>
        <begin position="95"/>
        <end position="123"/>
    </location>
</feature>
<feature type="transmembrane region" description="Helical" evidence="5">
    <location>
        <begin position="154"/>
        <end position="174"/>
    </location>
</feature>
<dbReference type="RefSeq" id="WP_007020852.1">
    <property type="nucleotide sequence ID" value="NZ_CH724125.1"/>
</dbReference>
<feature type="transmembrane region" description="Helical" evidence="5">
    <location>
        <begin position="68"/>
        <end position="86"/>
    </location>
</feature>
<evidence type="ECO:0000256" key="2">
    <source>
        <dbReference type="ARBA" id="ARBA00022692"/>
    </source>
</evidence>
<comment type="subcellular location">
    <subcellularLocation>
        <location evidence="1">Membrane</location>
        <topology evidence="1">Multi-pass membrane protein</topology>
    </subcellularLocation>
</comment>
<evidence type="ECO:0000313" key="7">
    <source>
        <dbReference type="Proteomes" id="UP000002171"/>
    </source>
</evidence>
<keyword evidence="2 5" id="KW-0812">Transmembrane</keyword>
<evidence type="ECO:0000256" key="1">
    <source>
        <dbReference type="ARBA" id="ARBA00004141"/>
    </source>
</evidence>
<protein>
    <submittedName>
        <fullName evidence="6">LrgB-like protein</fullName>
    </submittedName>
</protein>
<dbReference type="GO" id="GO:0016020">
    <property type="term" value="C:membrane"/>
    <property type="evidence" value="ECO:0007669"/>
    <property type="project" value="UniProtKB-SubCell"/>
</dbReference>